<dbReference type="EMBL" id="JAERSF010000004">
    <property type="protein sequence ID" value="MBL0738948.1"/>
    <property type="molecule type" value="Genomic_DNA"/>
</dbReference>
<reference evidence="1 2" key="1">
    <citation type="submission" date="2021-01" db="EMBL/GenBank/DDBJ databases">
        <title>Genome seq and assembly of Flavobacterium sp. GN10.</title>
        <authorList>
            <person name="Chhetri G."/>
        </authorList>
    </citation>
    <scope>NUCLEOTIDE SEQUENCE [LARGE SCALE GENOMIC DNA]</scope>
    <source>
        <strain evidence="1 2">GN10</strain>
    </source>
</reference>
<gene>
    <name evidence="1" type="ORF">JI750_18785</name>
</gene>
<keyword evidence="2" id="KW-1185">Reference proteome</keyword>
<proteinExistence type="predicted"/>
<accession>A0ABS1KHJ2</accession>
<evidence type="ECO:0008006" key="3">
    <source>
        <dbReference type="Google" id="ProtNLM"/>
    </source>
</evidence>
<comment type="caution">
    <text evidence="1">The sequence shown here is derived from an EMBL/GenBank/DDBJ whole genome shotgun (WGS) entry which is preliminary data.</text>
</comment>
<organism evidence="1 2">
    <name type="scientific">Flavobacterium tagetis</name>
    <dbReference type="NCBI Taxonomy" id="2801336"/>
    <lineage>
        <taxon>Bacteria</taxon>
        <taxon>Pseudomonadati</taxon>
        <taxon>Bacteroidota</taxon>
        <taxon>Flavobacteriia</taxon>
        <taxon>Flavobacteriales</taxon>
        <taxon>Flavobacteriaceae</taxon>
        <taxon>Flavobacterium</taxon>
    </lineage>
</organism>
<evidence type="ECO:0000313" key="2">
    <source>
        <dbReference type="Proteomes" id="UP000603728"/>
    </source>
</evidence>
<dbReference type="RefSeq" id="WP_202005829.1">
    <property type="nucleotide sequence ID" value="NZ_JAERSF010000004.1"/>
</dbReference>
<sequence>MRNIFFVILFLSFSSYSQNYDYIKKLDTIYIKFKEGKNEKKFDVETRITANNFGEKIFQFYIKNSMINLNFEHAKYKNLEKKNSNIISEKKKINKKFLKEKKNLIISISSLKYYAYEQIACNIFSQLKVIYIIDYNEKTIYEVNSMNYCPSIE</sequence>
<protein>
    <recommendedName>
        <fullName evidence="3">GLPGLI family protein</fullName>
    </recommendedName>
</protein>
<name>A0ABS1KHJ2_9FLAO</name>
<evidence type="ECO:0000313" key="1">
    <source>
        <dbReference type="EMBL" id="MBL0738948.1"/>
    </source>
</evidence>
<dbReference type="Proteomes" id="UP000603728">
    <property type="component" value="Unassembled WGS sequence"/>
</dbReference>